<keyword evidence="2" id="KW-0812">Transmembrane</keyword>
<dbReference type="Proteomes" id="UP001202328">
    <property type="component" value="Unassembled WGS sequence"/>
</dbReference>
<keyword evidence="4" id="KW-1185">Reference proteome</keyword>
<keyword evidence="2" id="KW-0472">Membrane</keyword>
<dbReference type="EMBL" id="JAJJMB010018262">
    <property type="protein sequence ID" value="KAI3830491.1"/>
    <property type="molecule type" value="Genomic_DNA"/>
</dbReference>
<evidence type="ECO:0000256" key="1">
    <source>
        <dbReference type="SAM" id="MobiDB-lite"/>
    </source>
</evidence>
<accession>A0AAD4RUC1</accession>
<feature type="compositionally biased region" description="Basic and acidic residues" evidence="1">
    <location>
        <begin position="46"/>
        <end position="57"/>
    </location>
</feature>
<organism evidence="3 4">
    <name type="scientific">Papaver atlanticum</name>
    <dbReference type="NCBI Taxonomy" id="357466"/>
    <lineage>
        <taxon>Eukaryota</taxon>
        <taxon>Viridiplantae</taxon>
        <taxon>Streptophyta</taxon>
        <taxon>Embryophyta</taxon>
        <taxon>Tracheophyta</taxon>
        <taxon>Spermatophyta</taxon>
        <taxon>Magnoliopsida</taxon>
        <taxon>Ranunculales</taxon>
        <taxon>Papaveraceae</taxon>
        <taxon>Papaveroideae</taxon>
        <taxon>Papaver</taxon>
    </lineage>
</organism>
<name>A0AAD4RUC1_9MAGN</name>
<feature type="region of interest" description="Disordered" evidence="1">
    <location>
        <begin position="33"/>
        <end position="69"/>
    </location>
</feature>
<evidence type="ECO:0000313" key="4">
    <source>
        <dbReference type="Proteomes" id="UP001202328"/>
    </source>
</evidence>
<reference evidence="3" key="1">
    <citation type="submission" date="2022-04" db="EMBL/GenBank/DDBJ databases">
        <title>A functionally conserved STORR gene fusion in Papaver species that diverged 16.8 million years ago.</title>
        <authorList>
            <person name="Catania T."/>
        </authorList>
    </citation>
    <scope>NUCLEOTIDE SEQUENCE</scope>
    <source>
        <strain evidence="3">S-188037</strain>
    </source>
</reference>
<comment type="caution">
    <text evidence="3">The sequence shown here is derived from an EMBL/GenBank/DDBJ whole genome shotgun (WGS) entry which is preliminary data.</text>
</comment>
<proteinExistence type="predicted"/>
<gene>
    <name evidence="3" type="ORF">MKW98_030654</name>
</gene>
<sequence length="99" mass="11194">MAKNMRDFWDDNNIPGNRHLLILLVEAVRNLEEAGGKSMKPRHSKPKSEPREPRDETPPPPTNEGLGDGQWVPVSILVMVILGFFIAYKSNIFTPKMNP</sequence>
<dbReference type="AlphaFoldDB" id="A0AAD4RUC1"/>
<evidence type="ECO:0000256" key="2">
    <source>
        <dbReference type="SAM" id="Phobius"/>
    </source>
</evidence>
<evidence type="ECO:0000313" key="3">
    <source>
        <dbReference type="EMBL" id="KAI3830491.1"/>
    </source>
</evidence>
<protein>
    <submittedName>
        <fullName evidence="3">Uncharacterized protein</fullName>
    </submittedName>
</protein>
<keyword evidence="2" id="KW-1133">Transmembrane helix</keyword>
<feature type="transmembrane region" description="Helical" evidence="2">
    <location>
        <begin position="70"/>
        <end position="88"/>
    </location>
</feature>